<protein>
    <submittedName>
        <fullName evidence="1">Uncharacterized protein</fullName>
    </submittedName>
</protein>
<proteinExistence type="predicted"/>
<name>A0AC61ZT97_9CAUD</name>
<evidence type="ECO:0000313" key="1">
    <source>
        <dbReference type="EMBL" id="WWT41168.1"/>
    </source>
</evidence>
<sequence>MKVEVAVVRWEEVDLVEAMEFHRIAWDYDIITGNFAERYYPAESDDVILEINQELVNTWNGSNDSYRIAWLECASLLPVLEGLHGSDIKRAVLQYVKDNIERVIDTNKTGGYW</sequence>
<dbReference type="EMBL" id="PP357458">
    <property type="protein sequence ID" value="WWT41168.1"/>
    <property type="molecule type" value="Genomic_DNA"/>
</dbReference>
<reference evidence="1" key="1">
    <citation type="submission" date="2024-02" db="EMBL/GenBank/DDBJ databases">
        <title>Klebsiella phages.</title>
        <authorList>
            <person name="Li J."/>
            <person name="Feng Y."/>
            <person name="Zong Z."/>
        </authorList>
    </citation>
    <scope>NUCLEOTIDE SEQUENCE</scope>
</reference>
<accession>A0AC61ZT97</accession>
<organism evidence="1">
    <name type="scientific">Klebsiella phage phi1_175008</name>
    <dbReference type="NCBI Taxonomy" id="3127744"/>
    <lineage>
        <taxon>Viruses</taxon>
        <taxon>Duplodnaviria</taxon>
        <taxon>Heunggongvirae</taxon>
        <taxon>Uroviricota</taxon>
        <taxon>Caudoviricetes</taxon>
        <taxon>Stephanstirmvirinae</taxon>
    </lineage>
</organism>